<gene>
    <name evidence="2" type="ORF">LCGC14_0412360</name>
</gene>
<dbReference type="AlphaFoldDB" id="A0A0F9STL6"/>
<protein>
    <submittedName>
        <fullName evidence="2">Uncharacterized protein</fullName>
    </submittedName>
</protein>
<accession>A0A0F9STL6</accession>
<proteinExistence type="predicted"/>
<evidence type="ECO:0000313" key="2">
    <source>
        <dbReference type="EMBL" id="KKN72285.1"/>
    </source>
</evidence>
<dbReference type="EMBL" id="LAZR01000365">
    <property type="protein sequence ID" value="KKN72285.1"/>
    <property type="molecule type" value="Genomic_DNA"/>
</dbReference>
<evidence type="ECO:0000256" key="1">
    <source>
        <dbReference type="SAM" id="MobiDB-lite"/>
    </source>
</evidence>
<sequence>MGSLAVPHSFKRDAPASGTDVNENFDEVEAQVNDIDDDNIADEGIGEAKTLFDTSGGHDHDGVNSKLMTAIAGDRIDLAASNGTRGTIRFKTGSDTISFNGTDTITFTGVAFDEIPLIVLYMEGGTDHADFRSKGTNYLRNVTAASFDVVEGGSGILGWGDRDYRWVAIGI</sequence>
<comment type="caution">
    <text evidence="2">The sequence shown here is derived from an EMBL/GenBank/DDBJ whole genome shotgun (WGS) entry which is preliminary data.</text>
</comment>
<organism evidence="2">
    <name type="scientific">marine sediment metagenome</name>
    <dbReference type="NCBI Taxonomy" id="412755"/>
    <lineage>
        <taxon>unclassified sequences</taxon>
        <taxon>metagenomes</taxon>
        <taxon>ecological metagenomes</taxon>
    </lineage>
</organism>
<feature type="region of interest" description="Disordered" evidence="1">
    <location>
        <begin position="1"/>
        <end position="20"/>
    </location>
</feature>
<reference evidence="2" key="1">
    <citation type="journal article" date="2015" name="Nature">
        <title>Complex archaea that bridge the gap between prokaryotes and eukaryotes.</title>
        <authorList>
            <person name="Spang A."/>
            <person name="Saw J.H."/>
            <person name="Jorgensen S.L."/>
            <person name="Zaremba-Niedzwiedzka K."/>
            <person name="Martijn J."/>
            <person name="Lind A.E."/>
            <person name="van Eijk R."/>
            <person name="Schleper C."/>
            <person name="Guy L."/>
            <person name="Ettema T.J."/>
        </authorList>
    </citation>
    <scope>NUCLEOTIDE SEQUENCE</scope>
</reference>
<name>A0A0F9STL6_9ZZZZ</name>